<evidence type="ECO:0000256" key="6">
    <source>
        <dbReference type="PROSITE-ProRule" id="PRU10100"/>
    </source>
</evidence>
<dbReference type="Gene3D" id="3.40.50.1170">
    <property type="entry name" value="L-asparaginase, N-terminal domain"/>
    <property type="match status" value="1"/>
</dbReference>
<dbReference type="PRINTS" id="PR00139">
    <property type="entry name" value="ASNGLNASE"/>
</dbReference>
<feature type="compositionally biased region" description="Polar residues" evidence="7">
    <location>
        <begin position="113"/>
        <end position="142"/>
    </location>
</feature>
<feature type="active site" description="O-isoaspartyl threonine intermediate" evidence="4">
    <location>
        <position position="196"/>
    </location>
</feature>
<dbReference type="InterPro" id="IPR006034">
    <property type="entry name" value="Asparaginase/glutaminase-like"/>
</dbReference>
<dbReference type="AlphaFoldDB" id="A0A2V3IQJ2"/>
<dbReference type="InterPro" id="IPR027474">
    <property type="entry name" value="L-asparaginase_N"/>
</dbReference>
<sequence>MPSAFVTITFRPLFAKSTTKTSTNSRHRVTHLAPRCNVKRPSSESNGAANDASHSEHVQPSPLHESQTPGNSISASNIPPNKQGEAVSDFLDLSSTPGVTQLNAASWHPSDDSFASLNNHLGPSPNPSSTRARKNPTQNNPSGRLPDSGPKHVSSQFLINEQAIPDAVLPHNNTNRAPYSTESPLPHVLIIHCGGTFGMQLSNTSKSKTLKPAVLLQNLLVAYPELNEIANLNVSSPMNLDSSRMGPDHWIKIAKLLDKHRDTYDGFVIIHGTDTMAYTGAALSLMLAGFRKPVVLTGSQRPMLMPRSDARQNLVDAVTVACQSKLQEFAVCFGGLLLRANRALKYSSSAYRAFSSPTHPPLAILGVDIEWNQFALWKDPGVYRPRMKLDPNVIRIPVVPGANPKQAYGDLVARGVRGAVIESFGVGNVPDHRSAGWMGWLRSQQKLGLKIYLSTQCATGPLNPNLYNSSAAGALGATSTKRMTTETAVVKMMLCLAHPDLHLSYPLAGEL</sequence>
<evidence type="ECO:0000256" key="4">
    <source>
        <dbReference type="PIRSR" id="PIRSR001220-1"/>
    </source>
</evidence>
<dbReference type="PANTHER" id="PTHR11707">
    <property type="entry name" value="L-ASPARAGINASE"/>
    <property type="match status" value="1"/>
</dbReference>
<dbReference type="PROSITE" id="PS00917">
    <property type="entry name" value="ASN_GLN_ASE_2"/>
    <property type="match status" value="1"/>
</dbReference>
<dbReference type="PROSITE" id="PS51732">
    <property type="entry name" value="ASN_GLN_ASE_3"/>
    <property type="match status" value="1"/>
</dbReference>
<comment type="catalytic activity">
    <reaction evidence="3">
        <text>L-asparagine + H2O = L-aspartate + NH4(+)</text>
        <dbReference type="Rhea" id="RHEA:21016"/>
        <dbReference type="ChEBI" id="CHEBI:15377"/>
        <dbReference type="ChEBI" id="CHEBI:28938"/>
        <dbReference type="ChEBI" id="CHEBI:29991"/>
        <dbReference type="ChEBI" id="CHEBI:58048"/>
        <dbReference type="EC" id="3.5.1.1"/>
    </reaction>
</comment>
<proteinExistence type="inferred from homology"/>
<evidence type="ECO:0000256" key="5">
    <source>
        <dbReference type="PIRSR" id="PIRSR001220-2"/>
    </source>
</evidence>
<feature type="active site" evidence="6">
    <location>
        <position position="273"/>
    </location>
</feature>
<dbReference type="InterPro" id="IPR027473">
    <property type="entry name" value="L-asparaginase_C"/>
</dbReference>
<feature type="compositionally biased region" description="Polar residues" evidence="7">
    <location>
        <begin position="64"/>
        <end position="80"/>
    </location>
</feature>
<feature type="region of interest" description="Disordered" evidence="7">
    <location>
        <begin position="102"/>
        <end position="152"/>
    </location>
</feature>
<name>A0A2V3IQJ2_9FLOR</name>
<evidence type="ECO:0000256" key="3">
    <source>
        <dbReference type="ARBA" id="ARBA00049366"/>
    </source>
</evidence>
<dbReference type="InterPro" id="IPR037152">
    <property type="entry name" value="L-asparaginase_N_sf"/>
</dbReference>
<comment type="caution">
    <text evidence="10">The sequence shown here is derived from an EMBL/GenBank/DDBJ whole genome shotgun (WGS) entry which is preliminary data.</text>
</comment>
<protein>
    <recommendedName>
        <fullName evidence="2">asparaginase</fullName>
        <ecNumber evidence="2">3.5.1.1</ecNumber>
    </recommendedName>
</protein>
<dbReference type="InterPro" id="IPR040919">
    <property type="entry name" value="Asparaginase_C"/>
</dbReference>
<accession>A0A2V3IQJ2</accession>
<evidence type="ECO:0000259" key="9">
    <source>
        <dbReference type="Pfam" id="PF17763"/>
    </source>
</evidence>
<dbReference type="OrthoDB" id="542841at2759"/>
<dbReference type="Pfam" id="PF17763">
    <property type="entry name" value="Asparaginase_C"/>
    <property type="match status" value="1"/>
</dbReference>
<dbReference type="EMBL" id="NBIV01000094">
    <property type="protein sequence ID" value="PXF44349.1"/>
    <property type="molecule type" value="Genomic_DNA"/>
</dbReference>
<evidence type="ECO:0000313" key="11">
    <source>
        <dbReference type="Proteomes" id="UP000247409"/>
    </source>
</evidence>
<gene>
    <name evidence="10" type="ORF">BWQ96_05913</name>
</gene>
<dbReference type="PIRSF" id="PIRSF001220">
    <property type="entry name" value="L-ASNase_gatD"/>
    <property type="match status" value="1"/>
</dbReference>
<keyword evidence="11" id="KW-1185">Reference proteome</keyword>
<evidence type="ECO:0000259" key="8">
    <source>
        <dbReference type="Pfam" id="PF00710"/>
    </source>
</evidence>
<dbReference type="GO" id="GO:0009066">
    <property type="term" value="P:aspartate family amino acid metabolic process"/>
    <property type="evidence" value="ECO:0007669"/>
    <property type="project" value="UniProtKB-ARBA"/>
</dbReference>
<dbReference type="Pfam" id="PF00710">
    <property type="entry name" value="Asparaginase"/>
    <property type="match status" value="1"/>
</dbReference>
<dbReference type="Proteomes" id="UP000247409">
    <property type="component" value="Unassembled WGS sequence"/>
</dbReference>
<feature type="region of interest" description="Disordered" evidence="7">
    <location>
        <begin position="36"/>
        <end position="85"/>
    </location>
</feature>
<dbReference type="SUPFAM" id="SSF53774">
    <property type="entry name" value="Glutaminase/Asparaginase"/>
    <property type="match status" value="1"/>
</dbReference>
<evidence type="ECO:0000256" key="2">
    <source>
        <dbReference type="ARBA" id="ARBA00012920"/>
    </source>
</evidence>
<dbReference type="InterPro" id="IPR041725">
    <property type="entry name" value="L-asparaginase_I"/>
</dbReference>
<dbReference type="EC" id="3.5.1.1" evidence="2"/>
<dbReference type="PANTHER" id="PTHR11707:SF28">
    <property type="entry name" value="60 KDA LYSOPHOSPHOLIPASE"/>
    <property type="match status" value="1"/>
</dbReference>
<comment type="similarity">
    <text evidence="1">Belongs to the asparaginase 1 family.</text>
</comment>
<dbReference type="InterPro" id="IPR027475">
    <property type="entry name" value="Asparaginase/glutaminase_AS2"/>
</dbReference>
<dbReference type="Gene3D" id="3.40.50.40">
    <property type="match status" value="1"/>
</dbReference>
<evidence type="ECO:0000313" key="10">
    <source>
        <dbReference type="EMBL" id="PXF44349.1"/>
    </source>
</evidence>
<dbReference type="FunFam" id="3.40.50.1170:FF:000001">
    <property type="entry name" value="L-asparaginase 2"/>
    <property type="match status" value="1"/>
</dbReference>
<dbReference type="SMART" id="SM00870">
    <property type="entry name" value="Asparaginase"/>
    <property type="match status" value="1"/>
</dbReference>
<reference evidence="10 11" key="1">
    <citation type="journal article" date="2018" name="Mol. Biol. Evol.">
        <title>Analysis of the draft genome of the red seaweed Gracilariopsis chorda provides insights into genome size evolution in Rhodophyta.</title>
        <authorList>
            <person name="Lee J."/>
            <person name="Yang E.C."/>
            <person name="Graf L."/>
            <person name="Yang J.H."/>
            <person name="Qiu H."/>
            <person name="Zel Zion U."/>
            <person name="Chan C.X."/>
            <person name="Stephens T.G."/>
            <person name="Weber A.P.M."/>
            <person name="Boo G.H."/>
            <person name="Boo S.M."/>
            <person name="Kim K.M."/>
            <person name="Shin Y."/>
            <person name="Jung M."/>
            <person name="Lee S.J."/>
            <person name="Yim H.S."/>
            <person name="Lee J.H."/>
            <person name="Bhattacharya D."/>
            <person name="Yoon H.S."/>
        </authorList>
    </citation>
    <scope>NUCLEOTIDE SEQUENCE [LARGE SCALE GENOMIC DNA]</scope>
    <source>
        <strain evidence="10 11">SKKU-2015</strain>
        <tissue evidence="10">Whole body</tissue>
    </source>
</reference>
<dbReference type="CDD" id="cd08963">
    <property type="entry name" value="L-asparaginase_I"/>
    <property type="match status" value="1"/>
</dbReference>
<evidence type="ECO:0000256" key="7">
    <source>
        <dbReference type="SAM" id="MobiDB-lite"/>
    </source>
</evidence>
<organism evidence="10 11">
    <name type="scientific">Gracilariopsis chorda</name>
    <dbReference type="NCBI Taxonomy" id="448386"/>
    <lineage>
        <taxon>Eukaryota</taxon>
        <taxon>Rhodophyta</taxon>
        <taxon>Florideophyceae</taxon>
        <taxon>Rhodymeniophycidae</taxon>
        <taxon>Gracilariales</taxon>
        <taxon>Gracilariaceae</taxon>
        <taxon>Gracilariopsis</taxon>
    </lineage>
</organism>
<dbReference type="PIRSF" id="PIRSF500176">
    <property type="entry name" value="L_ASNase"/>
    <property type="match status" value="1"/>
</dbReference>
<feature type="binding site" evidence="5">
    <location>
        <position position="242"/>
    </location>
    <ligand>
        <name>substrate</name>
    </ligand>
</feature>
<dbReference type="SFLD" id="SFLDS00057">
    <property type="entry name" value="Glutaminase/Asparaginase"/>
    <property type="match status" value="1"/>
</dbReference>
<dbReference type="GO" id="GO:0004067">
    <property type="term" value="F:asparaginase activity"/>
    <property type="evidence" value="ECO:0007669"/>
    <property type="project" value="UniProtKB-UniRule"/>
</dbReference>
<evidence type="ECO:0000256" key="1">
    <source>
        <dbReference type="ARBA" id="ARBA00010518"/>
    </source>
</evidence>
<feature type="binding site" evidence="5">
    <location>
        <begin position="273"/>
        <end position="274"/>
    </location>
    <ligand>
        <name>substrate</name>
    </ligand>
</feature>
<feature type="domain" description="Asparaginase/glutaminase C-terminal" evidence="9">
    <location>
        <begin position="393"/>
        <end position="498"/>
    </location>
</feature>
<dbReference type="InterPro" id="IPR036152">
    <property type="entry name" value="Asp/glu_Ase-like_sf"/>
</dbReference>
<dbReference type="STRING" id="448386.A0A2V3IQJ2"/>
<feature type="domain" description="L-asparaginase N-terminal" evidence="8">
    <location>
        <begin position="187"/>
        <end position="373"/>
    </location>
</feature>